<evidence type="ECO:0000256" key="1">
    <source>
        <dbReference type="SAM" id="SignalP"/>
    </source>
</evidence>
<feature type="signal peptide" evidence="1">
    <location>
        <begin position="1"/>
        <end position="20"/>
    </location>
</feature>
<dbReference type="InParanoid" id="A0A4S2MZ52"/>
<dbReference type="OrthoDB" id="2142213at2759"/>
<evidence type="ECO:0000313" key="2">
    <source>
        <dbReference type="EMBL" id="TGZ81834.1"/>
    </source>
</evidence>
<proteinExistence type="predicted"/>
<reference evidence="2 3" key="1">
    <citation type="submission" date="2019-04" db="EMBL/GenBank/DDBJ databases">
        <title>Comparative genomics and transcriptomics to analyze fruiting body development in filamentous ascomycetes.</title>
        <authorList>
            <consortium name="DOE Joint Genome Institute"/>
            <person name="Lutkenhaus R."/>
            <person name="Traeger S."/>
            <person name="Breuer J."/>
            <person name="Kuo A."/>
            <person name="Lipzen A."/>
            <person name="Pangilinan J."/>
            <person name="Dilworth D."/>
            <person name="Sandor L."/>
            <person name="Poggeler S."/>
            <person name="Barry K."/>
            <person name="Grigoriev I.V."/>
            <person name="Nowrousian M."/>
        </authorList>
    </citation>
    <scope>NUCLEOTIDE SEQUENCE [LARGE SCALE GENOMIC DNA]</scope>
    <source>
        <strain evidence="2 3">CBS 389.68</strain>
    </source>
</reference>
<protein>
    <recommendedName>
        <fullName evidence="4">Lysine-specific metallo-endopeptidase domain-containing protein</fullName>
    </recommendedName>
</protein>
<accession>A0A4S2MZ52</accession>
<feature type="chain" id="PRO_5020204761" description="Lysine-specific metallo-endopeptidase domain-containing protein" evidence="1">
    <location>
        <begin position="21"/>
        <end position="323"/>
    </location>
</feature>
<dbReference type="EMBL" id="ML220117">
    <property type="protein sequence ID" value="TGZ81834.1"/>
    <property type="molecule type" value="Genomic_DNA"/>
</dbReference>
<dbReference type="AlphaFoldDB" id="A0A4S2MZ52"/>
<sequence length="323" mass="35992">MVSLALLPLLLASPSALVAAWDKPTLFPDPAGLSVLDTGFRQMIPAPGVRYLNTEGWKDRMPRACAEEGESIQESGMMRCPLWNMDVFTVHYADVPDDVAWLFCRCRDADYSQQTMIDEFGRLPIAIRQRVRYVMSFKGLKFAGTSNNDLMLQEISPTVMLHEAAHCFDDNGSKSGTANYESAIAKDTCWADGYAQHQGENNNRADPWAQVLILRLYQTLVGPLPNVKDKDLGCLWNQLKVVSQQTDELIRAGQSGKFDYSKKRGYGEIGLRTDYATGFPNVGATSDMASKMRKLEEAATQIKHSVAPKKRTVGDSVSRLWRA</sequence>
<gene>
    <name evidence="2" type="ORF">EX30DRAFT_340262</name>
</gene>
<dbReference type="Proteomes" id="UP000298138">
    <property type="component" value="Unassembled WGS sequence"/>
</dbReference>
<keyword evidence="3" id="KW-1185">Reference proteome</keyword>
<name>A0A4S2MZ52_9PEZI</name>
<evidence type="ECO:0008006" key="4">
    <source>
        <dbReference type="Google" id="ProtNLM"/>
    </source>
</evidence>
<organism evidence="2 3">
    <name type="scientific">Ascodesmis nigricans</name>
    <dbReference type="NCBI Taxonomy" id="341454"/>
    <lineage>
        <taxon>Eukaryota</taxon>
        <taxon>Fungi</taxon>
        <taxon>Dikarya</taxon>
        <taxon>Ascomycota</taxon>
        <taxon>Pezizomycotina</taxon>
        <taxon>Pezizomycetes</taxon>
        <taxon>Pezizales</taxon>
        <taxon>Ascodesmidaceae</taxon>
        <taxon>Ascodesmis</taxon>
    </lineage>
</organism>
<keyword evidence="1" id="KW-0732">Signal</keyword>
<evidence type="ECO:0000313" key="3">
    <source>
        <dbReference type="Proteomes" id="UP000298138"/>
    </source>
</evidence>